<dbReference type="Proteomes" id="UP000589351">
    <property type="component" value="Unassembled WGS sequence"/>
</dbReference>
<keyword evidence="8" id="KW-0460">Magnesium</keyword>
<evidence type="ECO:0000256" key="6">
    <source>
        <dbReference type="ARBA" id="ARBA00022777"/>
    </source>
</evidence>
<keyword evidence="4" id="KW-0479">Metal-binding</keyword>
<dbReference type="Pfam" id="PF08543">
    <property type="entry name" value="Phos_pyr_kin"/>
    <property type="match status" value="1"/>
</dbReference>
<accession>A0A6V7RA83</accession>
<evidence type="ECO:0000256" key="8">
    <source>
        <dbReference type="ARBA" id="ARBA00022842"/>
    </source>
</evidence>
<dbReference type="GO" id="GO:0008478">
    <property type="term" value="F:pyridoxal kinase activity"/>
    <property type="evidence" value="ECO:0007669"/>
    <property type="project" value="UniProtKB-EC"/>
</dbReference>
<feature type="domain" description="Pyridoxamine kinase/Phosphomethylpyrimidine kinase" evidence="14">
    <location>
        <begin position="13"/>
        <end position="258"/>
    </location>
</feature>
<dbReference type="PANTHER" id="PTHR20858:SF19">
    <property type="entry name" value="PYRIDOXINE KINASE"/>
    <property type="match status" value="1"/>
</dbReference>
<evidence type="ECO:0000256" key="4">
    <source>
        <dbReference type="ARBA" id="ARBA00022723"/>
    </source>
</evidence>
<dbReference type="FunFam" id="3.40.1190.20:FF:000003">
    <property type="entry name" value="Phosphomethylpyrimidine kinase ThiD"/>
    <property type="match status" value="1"/>
</dbReference>
<keyword evidence="7" id="KW-0067">ATP-binding</keyword>
<organism evidence="15 16">
    <name type="scientific">Jeotgalicoccus meleagridis</name>
    <dbReference type="NCBI Taxonomy" id="2759181"/>
    <lineage>
        <taxon>Bacteria</taxon>
        <taxon>Bacillati</taxon>
        <taxon>Bacillota</taxon>
        <taxon>Bacilli</taxon>
        <taxon>Bacillales</taxon>
        <taxon>Staphylococcaceae</taxon>
        <taxon>Jeotgalicoccus</taxon>
    </lineage>
</organism>
<sequence>MALAKTLTIAGTDVSGGAGIAADLKTFQEHETYGYSVLTTVVSMDPNTWSHRVSPIPVADVKNQLETALSLNPDVIKTGMLPSEEVVELSKEAFLNSNAKHFVVDPVMVCKGDDEVLNPGLVESMIENLIPNATVVTPNLVEAGHLAGIKTPRTLEEIKEAARLIHQKGANNVVVKGGTGIEGDNAIDVFYDGQEMHLLESPKFDSSYNHGAGCTFAAATAANLANGKSPLEAVQDAKAFVTSAIKNGWKMNEHVGVVRHGAYNSVEKIEVLDKVLN</sequence>
<evidence type="ECO:0000256" key="9">
    <source>
        <dbReference type="ARBA" id="ARBA00042307"/>
    </source>
</evidence>
<dbReference type="InterPro" id="IPR029056">
    <property type="entry name" value="Ribokinase-like"/>
</dbReference>
<evidence type="ECO:0000256" key="12">
    <source>
        <dbReference type="ARBA" id="ARBA00042531"/>
    </source>
</evidence>
<dbReference type="AlphaFoldDB" id="A0A6V7RA83"/>
<keyword evidence="5" id="KW-0547">Nucleotide-binding</keyword>
<keyword evidence="6 15" id="KW-0418">Kinase</keyword>
<dbReference type="GO" id="GO:0046872">
    <property type="term" value="F:metal ion binding"/>
    <property type="evidence" value="ECO:0007669"/>
    <property type="project" value="UniProtKB-KW"/>
</dbReference>
<dbReference type="PANTHER" id="PTHR20858">
    <property type="entry name" value="PHOSPHOMETHYLPYRIMIDINE KINASE"/>
    <property type="match status" value="1"/>
</dbReference>
<evidence type="ECO:0000256" key="2">
    <source>
        <dbReference type="ARBA" id="ARBA00012104"/>
    </source>
</evidence>
<dbReference type="GO" id="GO:0009228">
    <property type="term" value="P:thiamine biosynthetic process"/>
    <property type="evidence" value="ECO:0007669"/>
    <property type="project" value="InterPro"/>
</dbReference>
<dbReference type="GO" id="GO:0008972">
    <property type="term" value="F:phosphomethylpyrimidine kinase activity"/>
    <property type="evidence" value="ECO:0007669"/>
    <property type="project" value="InterPro"/>
</dbReference>
<comment type="caution">
    <text evidence="15">The sequence shown here is derived from an EMBL/GenBank/DDBJ whole genome shotgun (WGS) entry which is preliminary data.</text>
</comment>
<evidence type="ECO:0000256" key="13">
    <source>
        <dbReference type="ARBA" id="ARBA00049293"/>
    </source>
</evidence>
<dbReference type="GO" id="GO:0005829">
    <property type="term" value="C:cytosol"/>
    <property type="evidence" value="ECO:0007669"/>
    <property type="project" value="TreeGrafter"/>
</dbReference>
<dbReference type="RefSeq" id="WP_185125206.1">
    <property type="nucleotide sequence ID" value="NZ_CAJEWD010000004.1"/>
</dbReference>
<keyword evidence="3" id="KW-0808">Transferase</keyword>
<dbReference type="InterPro" id="IPR013749">
    <property type="entry name" value="PM/HMP-P_kinase-1"/>
</dbReference>
<dbReference type="Gene3D" id="3.40.1190.20">
    <property type="match status" value="1"/>
</dbReference>
<dbReference type="EMBL" id="CAJEWD010000004">
    <property type="protein sequence ID" value="CAD2074291.1"/>
    <property type="molecule type" value="Genomic_DNA"/>
</dbReference>
<comment type="catalytic activity">
    <reaction evidence="13">
        <text>pyridoxal + ATP = pyridoxal 5'-phosphate + ADP + H(+)</text>
        <dbReference type="Rhea" id="RHEA:10224"/>
        <dbReference type="ChEBI" id="CHEBI:15378"/>
        <dbReference type="ChEBI" id="CHEBI:17310"/>
        <dbReference type="ChEBI" id="CHEBI:30616"/>
        <dbReference type="ChEBI" id="CHEBI:456216"/>
        <dbReference type="ChEBI" id="CHEBI:597326"/>
        <dbReference type="EC" id="2.7.1.35"/>
    </reaction>
</comment>
<evidence type="ECO:0000259" key="14">
    <source>
        <dbReference type="Pfam" id="PF08543"/>
    </source>
</evidence>
<dbReference type="GO" id="GO:0005524">
    <property type="term" value="F:ATP binding"/>
    <property type="evidence" value="ECO:0007669"/>
    <property type="project" value="UniProtKB-KW"/>
</dbReference>
<proteinExistence type="inferred from homology"/>
<evidence type="ECO:0000256" key="11">
    <source>
        <dbReference type="ARBA" id="ARBA00042396"/>
    </source>
</evidence>
<dbReference type="GO" id="GO:0008902">
    <property type="term" value="F:hydroxymethylpyrimidine kinase activity"/>
    <property type="evidence" value="ECO:0007669"/>
    <property type="project" value="TreeGrafter"/>
</dbReference>
<evidence type="ECO:0000256" key="3">
    <source>
        <dbReference type="ARBA" id="ARBA00022679"/>
    </source>
</evidence>
<evidence type="ECO:0000256" key="10">
    <source>
        <dbReference type="ARBA" id="ARBA00042348"/>
    </source>
</evidence>
<reference evidence="15 16" key="1">
    <citation type="submission" date="2020-07" db="EMBL/GenBank/DDBJ databases">
        <authorList>
            <person name="Criscuolo A."/>
        </authorList>
    </citation>
    <scope>NUCLEOTIDE SEQUENCE [LARGE SCALE GENOMIC DNA]</scope>
    <source>
        <strain evidence="15">CIP111649</strain>
    </source>
</reference>
<protein>
    <recommendedName>
        <fullName evidence="2">pyridoxal kinase</fullName>
        <ecNumber evidence="2">2.7.1.35</ecNumber>
    </recommendedName>
    <alternativeName>
        <fullName evidence="10">PN/PL/PM kinase</fullName>
    </alternativeName>
    <alternativeName>
        <fullName evidence="11">Pyridoxal kinase</fullName>
    </alternativeName>
    <alternativeName>
        <fullName evidence="9">Pyridoxamine kinase</fullName>
    </alternativeName>
    <alternativeName>
        <fullName evidence="12">Vitamin B6 kinase</fullName>
    </alternativeName>
</protein>
<evidence type="ECO:0000313" key="16">
    <source>
        <dbReference type="Proteomes" id="UP000589351"/>
    </source>
</evidence>
<evidence type="ECO:0000256" key="1">
    <source>
        <dbReference type="ARBA" id="ARBA00009879"/>
    </source>
</evidence>
<keyword evidence="16" id="KW-1185">Reference proteome</keyword>
<dbReference type="EC" id="2.7.1.35" evidence="2"/>
<dbReference type="NCBIfam" id="TIGR00097">
    <property type="entry name" value="HMP-P_kinase"/>
    <property type="match status" value="1"/>
</dbReference>
<evidence type="ECO:0000313" key="15">
    <source>
        <dbReference type="EMBL" id="CAD2074291.1"/>
    </source>
</evidence>
<dbReference type="CDD" id="cd01169">
    <property type="entry name" value="HMPP_kinase"/>
    <property type="match status" value="1"/>
</dbReference>
<dbReference type="InterPro" id="IPR004399">
    <property type="entry name" value="HMP/HMP-P_kinase_dom"/>
</dbReference>
<dbReference type="SUPFAM" id="SSF53613">
    <property type="entry name" value="Ribokinase-like"/>
    <property type="match status" value="1"/>
</dbReference>
<evidence type="ECO:0000256" key="5">
    <source>
        <dbReference type="ARBA" id="ARBA00022741"/>
    </source>
</evidence>
<comment type="similarity">
    <text evidence="1">Belongs to the ThiD family.</text>
</comment>
<gene>
    <name evidence="15" type="primary">pdxK</name>
    <name evidence="15" type="ORF">JEODO184_00672</name>
</gene>
<name>A0A6V7RA83_9STAP</name>
<evidence type="ECO:0000256" key="7">
    <source>
        <dbReference type="ARBA" id="ARBA00022840"/>
    </source>
</evidence>